<dbReference type="SMART" id="SM00825">
    <property type="entry name" value="PKS_KS"/>
    <property type="match status" value="1"/>
</dbReference>
<dbReference type="SMART" id="SM00827">
    <property type="entry name" value="PKS_AT"/>
    <property type="match status" value="1"/>
</dbReference>
<protein>
    <submittedName>
        <fullName evidence="9">SDR family NAD(P)-dependent oxidoreductase</fullName>
    </submittedName>
</protein>
<comment type="function">
    <text evidence="4">Involved in production of the polyketide antibiotic thailandamide.</text>
</comment>
<feature type="domain" description="Carrier" evidence="6">
    <location>
        <begin position="1760"/>
        <end position="1834"/>
    </location>
</feature>
<dbReference type="InterPro" id="IPR036736">
    <property type="entry name" value="ACP-like_sf"/>
</dbReference>
<dbReference type="InterPro" id="IPR016035">
    <property type="entry name" value="Acyl_Trfase/lysoPLipase"/>
</dbReference>
<feature type="active site" description="Proton acceptor; for dehydratase activity" evidence="5">
    <location>
        <position position="985"/>
    </location>
</feature>
<dbReference type="Pfam" id="PF21089">
    <property type="entry name" value="PKS_DH_N"/>
    <property type="match status" value="1"/>
</dbReference>
<dbReference type="FunFam" id="3.40.47.10:FF:000019">
    <property type="entry name" value="Polyketide synthase type I"/>
    <property type="match status" value="1"/>
</dbReference>
<dbReference type="SMART" id="SM00822">
    <property type="entry name" value="PKS_KR"/>
    <property type="match status" value="1"/>
</dbReference>
<dbReference type="PANTHER" id="PTHR43775">
    <property type="entry name" value="FATTY ACID SYNTHASE"/>
    <property type="match status" value="1"/>
</dbReference>
<dbReference type="CDD" id="cd00833">
    <property type="entry name" value="PKS"/>
    <property type="match status" value="1"/>
</dbReference>
<dbReference type="Gene3D" id="3.30.70.3290">
    <property type="match status" value="1"/>
</dbReference>
<dbReference type="InterPro" id="IPR049552">
    <property type="entry name" value="PKS_DH_N"/>
</dbReference>
<keyword evidence="12" id="KW-1185">Reference proteome</keyword>
<feature type="domain" description="Ketosynthase family 3 (KS3)" evidence="7">
    <location>
        <begin position="40"/>
        <end position="467"/>
    </location>
</feature>
<dbReference type="Gene3D" id="3.10.129.110">
    <property type="entry name" value="Polyketide synthase dehydratase"/>
    <property type="match status" value="1"/>
</dbReference>
<evidence type="ECO:0000313" key="10">
    <source>
        <dbReference type="EMBL" id="USS47258.1"/>
    </source>
</evidence>
<dbReference type="PROSITE" id="PS52019">
    <property type="entry name" value="PKS_MFAS_DH"/>
    <property type="match status" value="1"/>
</dbReference>
<dbReference type="SUPFAM" id="SSF51735">
    <property type="entry name" value="NAD(P)-binding Rossmann-fold domains"/>
    <property type="match status" value="2"/>
</dbReference>
<evidence type="ECO:0000313" key="11">
    <source>
        <dbReference type="Proteomes" id="UP000594892"/>
    </source>
</evidence>
<dbReference type="PANTHER" id="PTHR43775:SF51">
    <property type="entry name" value="INACTIVE PHENOLPHTHIOCEROL SYNTHESIS POLYKETIDE SYNTHASE TYPE I PKS1-RELATED"/>
    <property type="match status" value="1"/>
</dbReference>
<accession>A0AAQ0BTY0</accession>
<evidence type="ECO:0000256" key="3">
    <source>
        <dbReference type="ARBA" id="ARBA00022679"/>
    </source>
</evidence>
<evidence type="ECO:0000256" key="5">
    <source>
        <dbReference type="PROSITE-ProRule" id="PRU01363"/>
    </source>
</evidence>
<name>A0AAQ0BTY0_BURGL</name>
<dbReference type="Gene3D" id="1.10.1200.10">
    <property type="entry name" value="ACP-like"/>
    <property type="match status" value="1"/>
</dbReference>
<dbReference type="InterPro" id="IPR057326">
    <property type="entry name" value="KR_dom"/>
</dbReference>
<dbReference type="InterPro" id="IPR016039">
    <property type="entry name" value="Thiolase-like"/>
</dbReference>
<dbReference type="PROSITE" id="PS52004">
    <property type="entry name" value="KS3_2"/>
    <property type="match status" value="1"/>
</dbReference>
<keyword evidence="1" id="KW-0596">Phosphopantetheine</keyword>
<evidence type="ECO:0000259" key="6">
    <source>
        <dbReference type="PROSITE" id="PS50075"/>
    </source>
</evidence>
<keyword evidence="2" id="KW-0597">Phosphoprotein</keyword>
<gene>
    <name evidence="9" type="ORF">I6H06_11970</name>
    <name evidence="10" type="ORF">NFI99_20580</name>
</gene>
<evidence type="ECO:0000256" key="4">
    <source>
        <dbReference type="ARBA" id="ARBA00054155"/>
    </source>
</evidence>
<dbReference type="InterPro" id="IPR042104">
    <property type="entry name" value="PKS_dehydratase_sf"/>
</dbReference>
<proteinExistence type="predicted"/>
<feature type="domain" description="PKS/mFAS DH" evidence="8">
    <location>
        <begin position="953"/>
        <end position="1246"/>
    </location>
</feature>
<dbReference type="InterPro" id="IPR018201">
    <property type="entry name" value="Ketoacyl_synth_AS"/>
</dbReference>
<sequence length="1872" mass="198072">MNESSMASAAPPISLTPVKQALLKIDALQRELAAAREAVNEPVAVVGMGCRLPGGADSAEALWSMLAAGTDAVGTVPADRWTDAIYDPRPGRRDTSYSRHGGFIDAVDRFDAAFFGVSDREAAHIDPQQRLLLECTWRALEDAGFSRETIASYRAGVFVGSSVDDYARVSEGVSGDTLSYAQTSLGTARPFAAGRISYLFGFHGPALHLDTACSSSLVAVHLACHSLRSRESDVAFAGGVNLMLSPEMSIALSELQALSPSGRCRTFDAAADGYVRGEGCGVVALMRLSDARAQGRPIRAVIRGSAVNHDGRSNGMTAPNGRAQREVIRAALERAGVAPADVDYVEAHGTGTPLGDPIELRALEDVYCRDTQRARDLYVGSIKTNIGHLESAAAVAGLMKLVCALQHGELPRHLHCDTPTAHVDWQTNGIRVATEHAPWPSSRPGRRVAAISSFGMSGTNAHLIVEAWQAPGAAADEADTAPAAHARHDIWPLSAHTAPMLKQVIEDCAAQLRAEAALAPAALASALRVARDSHRHRVAIVADSRDTLLDALSDAAREMAAPRVPPAGVRDRLAFLFAGQGAQRAGMARQLYRDFAPFRDVFDACDGCSEAQGELSLADLLWGDHQHRLDETRYTQPAMFALEVALARLWMHWGVVPDVVMGHSIGEYAAACIAGVFSIEDGCRLVTARGRLMDTLTAPGRALAVFAGARQVADAVRDYPGRAAIAADNGPESVLVSGEPDAVEALERWFASRGIATRALAASRAFHSPLMEPMLAEFGAVAATVRYRAPAIPIVSNVTGRFETERLCDPAYWVEHVRATVAFRTGVGTLLDDHVTTAIEIGPGKTLSRLVTACLGDRPDRGDLSALPSMSGDGRETEQALRTLAHVYQRGRRVDWQAYERSRTAAPVGAAARHGVLPRYPLEAHRYWVGARQPAQRPSVLTRAAGAHRPSEHGVLGRLLAIPASAQRRYESEVSDRHLPFLGGHRLHGQLVFPAAGFIEAMLDAAARRDGSAAEPEAGRWHEARAVSFDHALRLEPGRAVTFGTVVQAADAADPGEGAPIAIHACHDTAAAEPQWTLQCAARIGTTQPISDVPPLDAWRAQCRDALPVDAFYARLHSTGLEYEGPFRSIRALSRGGDAALARIEMGSDGTGDWGRVVHPALLDNAFQAVAGALWDAGLKTAFVPVGIERIACMPMRGVQALWCAARARVKRSFATADLWLYDDTGRCLAAVRGLRLLAIDPQRLQPRAAAPVALHSLVWRPLAAAHRSAGAGSNFVLIGNGSALDGLLSHACENAGDALALAALPSDDALDGEAGAERIRAALRDACARLDAGPAVLLYAWPAADESASGDALAALGAAYRRVANIWREVQQTRWTAGAPAFCIVTRAAQRVPGVEVRVSPFQAAAWGVARSLMHESGDHAVLAVDLPSPDAASSAAALAAVKGAAASGETQFVAHGEALYVPRLVAREAGAAQPLARGAYLVTGGRGAIGTRLIERLIRNGVPKVVSVSRAVPADGERARLASIADRHGASVEFVAADVTVAADVDALVHALEADRAHPLVGVLHAAGTLDDGLLATQPSAEVIKVLAPKVAGTLNLHRATDHLRLQHFVSFSSIVACIGSPGQCAYAAANAYLDALTALRNQDGLPGHTMNWGLWGGNGMVDQLDARQLRRIASFGLTPIEPDAALGLFDRLVAEPDGHTQIWNVEVETLIRRSPSRAMGALLSELATPALAADRPAASGPGLRERMAGLQGEARARLLRGHLSEAIAATLHTPVERISPDIALIELGLDSLMAADFRNGLRSELGVEVPFGRLLEGATIDDVVRTIVATLDRNPSRAPEAEPPSRTAGGIDAVSGEATFGMEMEGGEL</sequence>
<dbReference type="InterPro" id="IPR014030">
    <property type="entry name" value="Ketoacyl_synth_N"/>
</dbReference>
<dbReference type="Pfam" id="PF00550">
    <property type="entry name" value="PP-binding"/>
    <property type="match status" value="1"/>
</dbReference>
<dbReference type="Pfam" id="PF00698">
    <property type="entry name" value="Acyl_transf_1"/>
    <property type="match status" value="1"/>
</dbReference>
<dbReference type="SMART" id="SM00823">
    <property type="entry name" value="PKS_PP"/>
    <property type="match status" value="1"/>
</dbReference>
<dbReference type="InterPro" id="IPR001227">
    <property type="entry name" value="Ac_transferase_dom_sf"/>
</dbReference>
<dbReference type="InterPro" id="IPR020807">
    <property type="entry name" value="PKS_DH"/>
</dbReference>
<dbReference type="InterPro" id="IPR020841">
    <property type="entry name" value="PKS_Beta-ketoAc_synthase_dom"/>
</dbReference>
<dbReference type="InterPro" id="IPR020806">
    <property type="entry name" value="PKS_PP-bd"/>
</dbReference>
<dbReference type="SUPFAM" id="SSF47336">
    <property type="entry name" value="ACP-like"/>
    <property type="match status" value="1"/>
</dbReference>
<dbReference type="InterPro" id="IPR014031">
    <property type="entry name" value="Ketoacyl_synth_C"/>
</dbReference>
<dbReference type="InterPro" id="IPR050091">
    <property type="entry name" value="PKS_NRPS_Biosynth_Enz"/>
</dbReference>
<evidence type="ECO:0000259" key="8">
    <source>
        <dbReference type="PROSITE" id="PS52019"/>
    </source>
</evidence>
<dbReference type="InterPro" id="IPR049551">
    <property type="entry name" value="PKS_DH_C"/>
</dbReference>
<dbReference type="InterPro" id="IPR016036">
    <property type="entry name" value="Malonyl_transacylase_ACP-bd"/>
</dbReference>
<evidence type="ECO:0000256" key="1">
    <source>
        <dbReference type="ARBA" id="ARBA00022450"/>
    </source>
</evidence>
<dbReference type="GO" id="GO:0004312">
    <property type="term" value="F:fatty acid synthase activity"/>
    <property type="evidence" value="ECO:0007669"/>
    <property type="project" value="TreeGrafter"/>
</dbReference>
<dbReference type="GO" id="GO:0004315">
    <property type="term" value="F:3-oxoacyl-[acyl-carrier-protein] synthase activity"/>
    <property type="evidence" value="ECO:0007669"/>
    <property type="project" value="InterPro"/>
</dbReference>
<evidence type="ECO:0000256" key="2">
    <source>
        <dbReference type="ARBA" id="ARBA00022553"/>
    </source>
</evidence>
<evidence type="ECO:0000313" key="12">
    <source>
        <dbReference type="Proteomes" id="UP001056386"/>
    </source>
</evidence>
<dbReference type="GO" id="GO:0006633">
    <property type="term" value="P:fatty acid biosynthetic process"/>
    <property type="evidence" value="ECO:0007669"/>
    <property type="project" value="InterPro"/>
</dbReference>
<reference evidence="10" key="2">
    <citation type="submission" date="2022-06" db="EMBL/GenBank/DDBJ databases">
        <title>Draft genome sequence of Burkholderia glumae strain GR20004 isolated from rice panicle showing bacterial panicle blight.</title>
        <authorList>
            <person name="Choi S.Y."/>
            <person name="Lee Y.H."/>
        </authorList>
    </citation>
    <scope>NUCLEOTIDE SEQUENCE</scope>
    <source>
        <strain evidence="10">GR20004</strain>
    </source>
</reference>
<dbReference type="Pfam" id="PF16197">
    <property type="entry name" value="KAsynt_C_assoc"/>
    <property type="match status" value="1"/>
</dbReference>
<dbReference type="InterPro" id="IPR049900">
    <property type="entry name" value="PKS_mFAS_DH"/>
</dbReference>
<feature type="region of interest" description="C-terminal hotdog fold" evidence="5">
    <location>
        <begin position="1104"/>
        <end position="1246"/>
    </location>
</feature>
<dbReference type="Proteomes" id="UP001056386">
    <property type="component" value="Chromosome 1"/>
</dbReference>
<dbReference type="Pfam" id="PF08659">
    <property type="entry name" value="KR"/>
    <property type="match status" value="1"/>
</dbReference>
<evidence type="ECO:0000259" key="7">
    <source>
        <dbReference type="PROSITE" id="PS52004"/>
    </source>
</evidence>
<dbReference type="Gene3D" id="3.40.50.720">
    <property type="entry name" value="NAD(P)-binding Rossmann-like Domain"/>
    <property type="match status" value="1"/>
</dbReference>
<dbReference type="InterPro" id="IPR036291">
    <property type="entry name" value="NAD(P)-bd_dom_sf"/>
</dbReference>
<dbReference type="EMBL" id="CP065601">
    <property type="protein sequence ID" value="QPQ93025.1"/>
    <property type="molecule type" value="Genomic_DNA"/>
</dbReference>
<dbReference type="InterPro" id="IPR032821">
    <property type="entry name" value="PKS_assoc"/>
</dbReference>
<evidence type="ECO:0000313" key="9">
    <source>
        <dbReference type="EMBL" id="QPQ93025.1"/>
    </source>
</evidence>
<dbReference type="RefSeq" id="WP_158335156.1">
    <property type="nucleotide sequence ID" value="NZ_CP021074.1"/>
</dbReference>
<dbReference type="SUPFAM" id="SSF53901">
    <property type="entry name" value="Thiolase-like"/>
    <property type="match status" value="1"/>
</dbReference>
<reference evidence="9 11" key="1">
    <citation type="submission" date="2020-12" db="EMBL/GenBank/DDBJ databases">
        <title>FDA dAtabase for Regulatory Grade micrObial Sequences (FDA-ARGOS): Supporting development and validation of Infectious Disease Dx tests.</title>
        <authorList>
            <person name="Minogue T."/>
            <person name="Wolcott M."/>
            <person name="Wasieloski L."/>
            <person name="Aguilar W."/>
            <person name="Moore D."/>
            <person name="Jaissle J."/>
            <person name="Tallon L."/>
            <person name="Sadzewicz L."/>
            <person name="Zhao X."/>
            <person name="Boylan J."/>
            <person name="Ott S."/>
            <person name="Bowen H."/>
            <person name="Vavikolanu K."/>
            <person name="Mehta A."/>
            <person name="Aluvathingal J."/>
            <person name="Nadendla S."/>
            <person name="Yan Y."/>
            <person name="Sichtig H."/>
        </authorList>
    </citation>
    <scope>NUCLEOTIDE SEQUENCE [LARGE SCALE GENOMIC DNA]</scope>
    <source>
        <strain evidence="9 11">FDAARGOS_949</strain>
    </source>
</reference>
<dbReference type="EMBL" id="CP099587">
    <property type="protein sequence ID" value="USS47258.1"/>
    <property type="molecule type" value="Genomic_DNA"/>
</dbReference>
<dbReference type="GO" id="GO:0031177">
    <property type="term" value="F:phosphopantetheine binding"/>
    <property type="evidence" value="ECO:0007669"/>
    <property type="project" value="InterPro"/>
</dbReference>
<dbReference type="SUPFAM" id="SSF52151">
    <property type="entry name" value="FabD/lysophospholipase-like"/>
    <property type="match status" value="1"/>
</dbReference>
<dbReference type="SMART" id="SM00826">
    <property type="entry name" value="PKS_DH"/>
    <property type="match status" value="1"/>
</dbReference>
<dbReference type="Gene3D" id="3.40.366.10">
    <property type="entry name" value="Malonyl-Coenzyme A Acyl Carrier Protein, domain 2"/>
    <property type="match status" value="1"/>
</dbReference>
<dbReference type="InterPro" id="IPR013968">
    <property type="entry name" value="PKS_KR"/>
</dbReference>
<dbReference type="PROSITE" id="PS00606">
    <property type="entry name" value="KS3_1"/>
    <property type="match status" value="1"/>
</dbReference>
<dbReference type="Pfam" id="PF14765">
    <property type="entry name" value="PS-DH"/>
    <property type="match status" value="1"/>
</dbReference>
<dbReference type="SUPFAM" id="SSF55048">
    <property type="entry name" value="Probable ACP-binding domain of malonyl-CoA ACP transacylase"/>
    <property type="match status" value="1"/>
</dbReference>
<dbReference type="GeneID" id="45698721"/>
<organism evidence="9 11">
    <name type="scientific">Burkholderia glumae</name>
    <name type="common">Pseudomonas glumae</name>
    <dbReference type="NCBI Taxonomy" id="337"/>
    <lineage>
        <taxon>Bacteria</taxon>
        <taxon>Pseudomonadati</taxon>
        <taxon>Pseudomonadota</taxon>
        <taxon>Betaproteobacteria</taxon>
        <taxon>Burkholderiales</taxon>
        <taxon>Burkholderiaceae</taxon>
        <taxon>Burkholderia</taxon>
    </lineage>
</organism>
<feature type="region of interest" description="N-terminal hotdog fold" evidence="5">
    <location>
        <begin position="953"/>
        <end position="1091"/>
    </location>
</feature>
<dbReference type="InterPro" id="IPR014043">
    <property type="entry name" value="Acyl_transferase_dom"/>
</dbReference>
<dbReference type="InterPro" id="IPR009081">
    <property type="entry name" value="PP-bd_ACP"/>
</dbReference>
<feature type="active site" description="Proton donor; for dehydratase activity" evidence="5">
    <location>
        <position position="1164"/>
    </location>
</feature>
<keyword evidence="3" id="KW-0808">Transferase</keyword>
<dbReference type="Pfam" id="PF00109">
    <property type="entry name" value="ketoacyl-synt"/>
    <property type="match status" value="1"/>
</dbReference>
<dbReference type="Proteomes" id="UP000594892">
    <property type="component" value="Chromosome 2"/>
</dbReference>
<dbReference type="Gene3D" id="3.40.47.10">
    <property type="match status" value="1"/>
</dbReference>
<dbReference type="Pfam" id="PF02801">
    <property type="entry name" value="Ketoacyl-synt_C"/>
    <property type="match status" value="1"/>
</dbReference>
<dbReference type="PROSITE" id="PS50075">
    <property type="entry name" value="CARRIER"/>
    <property type="match status" value="1"/>
</dbReference>